<accession>A0AAV7JFA2</accession>
<keyword evidence="2" id="KW-1185">Reference proteome</keyword>
<protein>
    <submittedName>
        <fullName evidence="1">Uncharacterized protein</fullName>
    </submittedName>
</protein>
<proteinExistence type="predicted"/>
<dbReference type="PANTHER" id="PTHR45913">
    <property type="entry name" value="EPM2A-INTERACTING PROTEIN 1"/>
    <property type="match status" value="1"/>
</dbReference>
<dbReference type="AlphaFoldDB" id="A0AAV7JFA2"/>
<comment type="caution">
    <text evidence="1">The sequence shown here is derived from an EMBL/GenBank/DDBJ whole genome shotgun (WGS) entry which is preliminary data.</text>
</comment>
<dbReference type="PANTHER" id="PTHR45913:SF19">
    <property type="entry name" value="LOW QUALITY PROTEIN: ZINC FINGER BED DOMAIN-CONTAINING PROTEIN 5-LIKE"/>
    <property type="match status" value="1"/>
</dbReference>
<dbReference type="EMBL" id="JAKMXF010000343">
    <property type="protein sequence ID" value="KAI6647474.1"/>
    <property type="molecule type" value="Genomic_DNA"/>
</dbReference>
<sequence>MLGKDNVKKLAPLSISNNTVHCRIVDMSEDVKLQVVSEMKTAPLGLFSIQLDELTDKQHQEGIDVFEKVKEFIIDNCSIWQNLCGVRTDGAPAMLGRYSGFQARVRTQVSDVLSLHCMIHRYALAAKTLSPLLLDVMSGVVKVVKYIKRSSLNTRLFREFVKISMRVQKSFYFTRKCTGYPEVMLLSECLKYEPKFKSFFAKESTRLNVAF</sequence>
<dbReference type="Proteomes" id="UP001165289">
    <property type="component" value="Unassembled WGS sequence"/>
</dbReference>
<reference evidence="1 2" key="1">
    <citation type="journal article" date="2023" name="BMC Biol.">
        <title>The compact genome of the sponge Oopsacas minuta (Hexactinellida) is lacking key metazoan core genes.</title>
        <authorList>
            <person name="Santini S."/>
            <person name="Schenkelaars Q."/>
            <person name="Jourda C."/>
            <person name="Duchesne M."/>
            <person name="Belahbib H."/>
            <person name="Rocher C."/>
            <person name="Selva M."/>
            <person name="Riesgo A."/>
            <person name="Vervoort M."/>
            <person name="Leys S.P."/>
            <person name="Kodjabachian L."/>
            <person name="Le Bivic A."/>
            <person name="Borchiellini C."/>
            <person name="Claverie J.M."/>
            <person name="Renard E."/>
        </authorList>
    </citation>
    <scope>NUCLEOTIDE SEQUENCE [LARGE SCALE GENOMIC DNA]</scope>
    <source>
        <strain evidence="1">SPO-2</strain>
    </source>
</reference>
<evidence type="ECO:0000313" key="1">
    <source>
        <dbReference type="EMBL" id="KAI6647474.1"/>
    </source>
</evidence>
<organism evidence="1 2">
    <name type="scientific">Oopsacas minuta</name>
    <dbReference type="NCBI Taxonomy" id="111878"/>
    <lineage>
        <taxon>Eukaryota</taxon>
        <taxon>Metazoa</taxon>
        <taxon>Porifera</taxon>
        <taxon>Hexactinellida</taxon>
        <taxon>Hexasterophora</taxon>
        <taxon>Lyssacinosida</taxon>
        <taxon>Leucopsacidae</taxon>
        <taxon>Oopsacas</taxon>
    </lineage>
</organism>
<gene>
    <name evidence="1" type="ORF">LOD99_12470</name>
</gene>
<evidence type="ECO:0000313" key="2">
    <source>
        <dbReference type="Proteomes" id="UP001165289"/>
    </source>
</evidence>
<name>A0AAV7JFA2_9METZ</name>